<keyword evidence="3" id="KW-0804">Transcription</keyword>
<dbReference type="InterPro" id="IPR009057">
    <property type="entry name" value="Homeodomain-like_sf"/>
</dbReference>
<dbReference type="NCBIfam" id="NF007693">
    <property type="entry name" value="PRK10371.1"/>
    <property type="match status" value="1"/>
</dbReference>
<evidence type="ECO:0000256" key="3">
    <source>
        <dbReference type="ARBA" id="ARBA00023163"/>
    </source>
</evidence>
<dbReference type="EMBL" id="MLAE01000095">
    <property type="protein sequence ID" value="OOF75385.1"/>
    <property type="molecule type" value="Genomic_DNA"/>
</dbReference>
<protein>
    <submittedName>
        <fullName evidence="6">Transcriptional regulator MelR</fullName>
    </submittedName>
</protein>
<dbReference type="PANTHER" id="PTHR43280">
    <property type="entry name" value="ARAC-FAMILY TRANSCRIPTIONAL REGULATOR"/>
    <property type="match status" value="1"/>
</dbReference>
<dbReference type="PROSITE" id="PS00041">
    <property type="entry name" value="HTH_ARAC_FAMILY_1"/>
    <property type="match status" value="1"/>
</dbReference>
<organism evidence="6 8">
    <name type="scientific">Rodentibacter caecimuris</name>
    <dbReference type="NCBI Taxonomy" id="1796644"/>
    <lineage>
        <taxon>Bacteria</taxon>
        <taxon>Pseudomonadati</taxon>
        <taxon>Pseudomonadota</taxon>
        <taxon>Gammaproteobacteria</taxon>
        <taxon>Pasteurellales</taxon>
        <taxon>Pasteurellaceae</taxon>
        <taxon>Rodentibacter</taxon>
    </lineage>
</organism>
<dbReference type="EMBL" id="MLAB01000027">
    <property type="protein sequence ID" value="OOF72063.1"/>
    <property type="molecule type" value="Genomic_DNA"/>
</dbReference>
<comment type="caution">
    <text evidence="6">The sequence shown here is derived from an EMBL/GenBank/DDBJ whole genome shotgun (WGS) entry which is preliminary data.</text>
</comment>
<accession>A0A9X8W169</accession>
<dbReference type="InterPro" id="IPR018062">
    <property type="entry name" value="HTH_AraC-typ_CS"/>
</dbReference>
<feature type="domain" description="HTH araC/xylS-type" evidence="4">
    <location>
        <begin position="201"/>
        <end position="299"/>
    </location>
</feature>
<keyword evidence="1" id="KW-0805">Transcription regulation</keyword>
<evidence type="ECO:0000256" key="1">
    <source>
        <dbReference type="ARBA" id="ARBA00023015"/>
    </source>
</evidence>
<evidence type="ECO:0000313" key="8">
    <source>
        <dbReference type="Proteomes" id="UP000189114"/>
    </source>
</evidence>
<dbReference type="InterPro" id="IPR018060">
    <property type="entry name" value="HTH_AraC"/>
</dbReference>
<evidence type="ECO:0000259" key="4">
    <source>
        <dbReference type="PROSITE" id="PS01124"/>
    </source>
</evidence>
<keyword evidence="2" id="KW-0238">DNA-binding</keyword>
<evidence type="ECO:0000256" key="2">
    <source>
        <dbReference type="ARBA" id="ARBA00023125"/>
    </source>
</evidence>
<reference evidence="6" key="2">
    <citation type="journal article" date="2017" name="Int. J. Syst. Evol. Microbiol.">
        <title>Rodentibacter gen. nov. including Rodentibacter pneumotropicus comb. nov., Rodentibacter heylii sp. nov., Rodentibacter myodis sp. nov., Rodentibacter ratti sp. nov., Rodentibacter heidelbergensis sp. nov., Rodentibacter trehalosifermentans sp. nov., Rodentibacter rarus sp. nov., Rodentibacter mrazii and two genomospecies.</title>
        <authorList>
            <person name="Adhikary S."/>
            <person name="Nicklas W."/>
            <person name="Bisgaard M."/>
            <person name="Boot R."/>
            <person name="Kuhnert P."/>
            <person name="Waberschek T."/>
            <person name="Aalbaek B."/>
            <person name="Korczak B."/>
            <person name="Christensen H."/>
        </authorList>
    </citation>
    <scope>NUCLEOTIDE SEQUENCE</scope>
    <source>
        <strain evidence="6">Ppn152</strain>
    </source>
</reference>
<dbReference type="SUPFAM" id="SSF46689">
    <property type="entry name" value="Homeodomain-like"/>
    <property type="match status" value="2"/>
</dbReference>
<accession>A0A1V3KCX4</accession>
<dbReference type="Proteomes" id="UP000189114">
    <property type="component" value="Unassembled WGS sequence"/>
</dbReference>
<dbReference type="Gene3D" id="1.10.10.60">
    <property type="entry name" value="Homeodomain-like"/>
    <property type="match status" value="2"/>
</dbReference>
<dbReference type="Proteomes" id="UP000188998">
    <property type="component" value="Unassembled WGS sequence"/>
</dbReference>
<dbReference type="GO" id="GO:0003700">
    <property type="term" value="F:DNA-binding transcription factor activity"/>
    <property type="evidence" value="ECO:0007669"/>
    <property type="project" value="InterPro"/>
</dbReference>
<keyword evidence="7" id="KW-1185">Reference proteome</keyword>
<evidence type="ECO:0000313" key="7">
    <source>
        <dbReference type="Proteomes" id="UP000188998"/>
    </source>
</evidence>
<dbReference type="PANTHER" id="PTHR43280:SF14">
    <property type="entry name" value="MELIBIOSE OPERON REGULATORY PROTEIN"/>
    <property type="match status" value="1"/>
</dbReference>
<dbReference type="OrthoDB" id="345413at2"/>
<name>A0A1V3KCX4_9PAST</name>
<reference evidence="7 8" key="1">
    <citation type="submission" date="2016-10" db="EMBL/GenBank/DDBJ databases">
        <title>Rodentibacter gen. nov. and new species.</title>
        <authorList>
            <person name="Christensen H."/>
        </authorList>
    </citation>
    <scope>NUCLEOTIDE SEQUENCE [LARGE SCALE GENOMIC DNA]</scope>
    <source>
        <strain evidence="5 7">199137021</strain>
        <strain evidence="8">Ppn152</strain>
    </source>
</reference>
<dbReference type="PROSITE" id="PS01124">
    <property type="entry name" value="HTH_ARAC_FAMILY_2"/>
    <property type="match status" value="1"/>
</dbReference>
<evidence type="ECO:0000313" key="6">
    <source>
        <dbReference type="EMBL" id="OOF75385.1"/>
    </source>
</evidence>
<sequence length="311" mass="35995">MQSEDIVLDYFDPENALGSKTTSPLSLPLEKQSLRVKLWQPPLNMPAHHWHGHIEINIPFNDDVTYFYNGSQITVKKNHIAVFWAAIPHSLVDRKNCTEMAVIDIPVHQFLSWQLTDKLVTHITHGVVIQSQNPALAGTFEIMRWENELTKEDKNRNQLVYSEVQLLLKRLELDGWELLLKTNYENHMNGKSSRHTQYYVIQMLNYIASHFNQALTVSQVAAAVGLNTNYAMGLFQRVMQLTIKQYITMMRINHAKALLTDTDKTMLDISLTAGFNSLSRFYENFQKYTGLSPVNYRKQMRGNLPIHHLIR</sequence>
<dbReference type="SMART" id="SM00342">
    <property type="entry name" value="HTH_ARAC"/>
    <property type="match status" value="1"/>
</dbReference>
<proteinExistence type="predicted"/>
<dbReference type="Pfam" id="PF12833">
    <property type="entry name" value="HTH_18"/>
    <property type="match status" value="1"/>
</dbReference>
<dbReference type="AlphaFoldDB" id="A0A1V3KCX4"/>
<gene>
    <name evidence="5" type="ORF">BKG90_05885</name>
    <name evidence="6" type="ORF">BKG96_10660</name>
</gene>
<dbReference type="RefSeq" id="WP_059366488.1">
    <property type="nucleotide sequence ID" value="NZ_BBXJ01000001.1"/>
</dbReference>
<dbReference type="GO" id="GO:0043565">
    <property type="term" value="F:sequence-specific DNA binding"/>
    <property type="evidence" value="ECO:0007669"/>
    <property type="project" value="InterPro"/>
</dbReference>
<evidence type="ECO:0000313" key="5">
    <source>
        <dbReference type="EMBL" id="OOF72063.1"/>
    </source>
</evidence>